<dbReference type="Proteomes" id="UP000283523">
    <property type="component" value="Unassembled WGS sequence"/>
</dbReference>
<evidence type="ECO:0008006" key="4">
    <source>
        <dbReference type="Google" id="ProtNLM"/>
    </source>
</evidence>
<name>A0A418M8K9_9BACT</name>
<dbReference type="OrthoDB" id="958265at2"/>
<proteinExistence type="predicted"/>
<evidence type="ECO:0000256" key="1">
    <source>
        <dbReference type="SAM" id="SignalP"/>
    </source>
</evidence>
<dbReference type="EMBL" id="QXED01000004">
    <property type="protein sequence ID" value="RIV22431.1"/>
    <property type="molecule type" value="Genomic_DNA"/>
</dbReference>
<feature type="chain" id="PRO_5019171998" description="DUF3244 domain-containing protein" evidence="1">
    <location>
        <begin position="31"/>
        <end position="134"/>
    </location>
</feature>
<keyword evidence="1" id="KW-0732">Signal</keyword>
<dbReference type="Pfam" id="PF11589">
    <property type="entry name" value="DUF3244"/>
    <property type="match status" value="1"/>
</dbReference>
<sequence>MFNLLFQTSALAGAKSLIAAVLIGSATLTAEPTEPKKPMSFDATVYVNKENKIHLAVQKVAAQPVQVILRNKHQDVLYTHTIGKKEEKAAIRFNVSDLEDGLYELEIKSNDGSIRRQLNIETPGTKPSRTITME</sequence>
<organism evidence="2 3">
    <name type="scientific">Fibrisoma montanum</name>
    <dbReference type="NCBI Taxonomy" id="2305895"/>
    <lineage>
        <taxon>Bacteria</taxon>
        <taxon>Pseudomonadati</taxon>
        <taxon>Bacteroidota</taxon>
        <taxon>Cytophagia</taxon>
        <taxon>Cytophagales</taxon>
        <taxon>Spirosomataceae</taxon>
        <taxon>Fibrisoma</taxon>
    </lineage>
</organism>
<comment type="caution">
    <text evidence="2">The sequence shown here is derived from an EMBL/GenBank/DDBJ whole genome shotgun (WGS) entry which is preliminary data.</text>
</comment>
<feature type="signal peptide" evidence="1">
    <location>
        <begin position="1"/>
        <end position="30"/>
    </location>
</feature>
<dbReference type="RefSeq" id="WP_119668616.1">
    <property type="nucleotide sequence ID" value="NZ_QXED01000004.1"/>
</dbReference>
<protein>
    <recommendedName>
        <fullName evidence="4">DUF3244 domain-containing protein</fullName>
    </recommendedName>
</protein>
<dbReference type="InterPro" id="IPR021638">
    <property type="entry name" value="DUF3244"/>
</dbReference>
<dbReference type="AlphaFoldDB" id="A0A418M8K9"/>
<reference evidence="2 3" key="1">
    <citation type="submission" date="2018-08" db="EMBL/GenBank/DDBJ databases">
        <title>Fibrisoma montanum sp. nov., isolated from Danxia mountain soil.</title>
        <authorList>
            <person name="Huang Y."/>
        </authorList>
    </citation>
    <scope>NUCLEOTIDE SEQUENCE [LARGE SCALE GENOMIC DNA]</scope>
    <source>
        <strain evidence="2 3">HYT19</strain>
    </source>
</reference>
<evidence type="ECO:0000313" key="2">
    <source>
        <dbReference type="EMBL" id="RIV22431.1"/>
    </source>
</evidence>
<accession>A0A418M8K9</accession>
<keyword evidence="3" id="KW-1185">Reference proteome</keyword>
<evidence type="ECO:0000313" key="3">
    <source>
        <dbReference type="Proteomes" id="UP000283523"/>
    </source>
</evidence>
<gene>
    <name evidence="2" type="ORF">DYU11_15560</name>
</gene>